<name>A0ABD1MML8_9FABA</name>
<organism evidence="1 2">
    <name type="scientific">Flemingia macrophylla</name>
    <dbReference type="NCBI Taxonomy" id="520843"/>
    <lineage>
        <taxon>Eukaryota</taxon>
        <taxon>Viridiplantae</taxon>
        <taxon>Streptophyta</taxon>
        <taxon>Embryophyta</taxon>
        <taxon>Tracheophyta</taxon>
        <taxon>Spermatophyta</taxon>
        <taxon>Magnoliopsida</taxon>
        <taxon>eudicotyledons</taxon>
        <taxon>Gunneridae</taxon>
        <taxon>Pentapetalae</taxon>
        <taxon>rosids</taxon>
        <taxon>fabids</taxon>
        <taxon>Fabales</taxon>
        <taxon>Fabaceae</taxon>
        <taxon>Papilionoideae</taxon>
        <taxon>50 kb inversion clade</taxon>
        <taxon>NPAAA clade</taxon>
        <taxon>indigoferoid/millettioid clade</taxon>
        <taxon>Phaseoleae</taxon>
        <taxon>Flemingia</taxon>
    </lineage>
</organism>
<dbReference type="Proteomes" id="UP001603857">
    <property type="component" value="Unassembled WGS sequence"/>
</dbReference>
<proteinExistence type="predicted"/>
<keyword evidence="2" id="KW-1185">Reference proteome</keyword>
<dbReference type="AlphaFoldDB" id="A0ABD1MML8"/>
<accession>A0ABD1MML8</accession>
<reference evidence="1 2" key="1">
    <citation type="submission" date="2024-08" db="EMBL/GenBank/DDBJ databases">
        <title>Insights into the chromosomal genome structure of Flemingia macrophylla.</title>
        <authorList>
            <person name="Ding Y."/>
            <person name="Zhao Y."/>
            <person name="Bi W."/>
            <person name="Wu M."/>
            <person name="Zhao G."/>
            <person name="Gong Y."/>
            <person name="Li W."/>
            <person name="Zhang P."/>
        </authorList>
    </citation>
    <scope>NUCLEOTIDE SEQUENCE [LARGE SCALE GENOMIC DNA]</scope>
    <source>
        <strain evidence="1">DYQJB</strain>
        <tissue evidence="1">Leaf</tissue>
    </source>
</reference>
<sequence length="71" mass="8025">MHVVPSKSGKPLSPSTPINMFALHLHMHLFLLACAPSTKLPLFPSNKAFISSYMPMSHLLNYLYNLSFVFF</sequence>
<dbReference type="PROSITE" id="PS51257">
    <property type="entry name" value="PROKAR_LIPOPROTEIN"/>
    <property type="match status" value="1"/>
</dbReference>
<evidence type="ECO:0000313" key="1">
    <source>
        <dbReference type="EMBL" id="KAL2337045.1"/>
    </source>
</evidence>
<evidence type="ECO:0000313" key="2">
    <source>
        <dbReference type="Proteomes" id="UP001603857"/>
    </source>
</evidence>
<gene>
    <name evidence="1" type="ORF">Fmac_011491</name>
</gene>
<protein>
    <submittedName>
        <fullName evidence="1">Uncharacterized protein</fullName>
    </submittedName>
</protein>
<comment type="caution">
    <text evidence="1">The sequence shown here is derived from an EMBL/GenBank/DDBJ whole genome shotgun (WGS) entry which is preliminary data.</text>
</comment>
<dbReference type="EMBL" id="JBGMDY010000004">
    <property type="protein sequence ID" value="KAL2337045.1"/>
    <property type="molecule type" value="Genomic_DNA"/>
</dbReference>